<dbReference type="EMBL" id="JAMRDG010000001">
    <property type="protein sequence ID" value="KAJ3699334.1"/>
    <property type="molecule type" value="Genomic_DNA"/>
</dbReference>
<accession>A0AAD5ZK07</accession>
<dbReference type="InterPro" id="IPR044769">
    <property type="entry name" value="PIKfyve_PIPKc"/>
</dbReference>
<dbReference type="GO" id="GO:0046854">
    <property type="term" value="P:phosphatidylinositol phosphate biosynthetic process"/>
    <property type="evidence" value="ECO:0007669"/>
    <property type="project" value="TreeGrafter"/>
</dbReference>
<dbReference type="FunFam" id="3.50.7.10:FF:000007">
    <property type="entry name" value="1-phosphatidylinositol 3-phosphate 5-kinase isoform X1"/>
    <property type="match status" value="1"/>
</dbReference>
<comment type="caution">
    <text evidence="11">The sequence shown here is derived from an EMBL/GenBank/DDBJ whole genome shotgun (WGS) entry which is preliminary data.</text>
</comment>
<dbReference type="PANTHER" id="PTHR45748">
    <property type="entry name" value="1-PHOSPHATIDYLINOSITOL 3-PHOSPHATE 5-KINASE-RELATED"/>
    <property type="match status" value="1"/>
</dbReference>
<dbReference type="EC" id="2.7.1.150" evidence="1"/>
<dbReference type="SUPFAM" id="SSF56104">
    <property type="entry name" value="SAICAR synthase-like"/>
    <property type="match status" value="1"/>
</dbReference>
<evidence type="ECO:0000256" key="2">
    <source>
        <dbReference type="ARBA" id="ARBA00022679"/>
    </source>
</evidence>
<dbReference type="InterPro" id="IPR002423">
    <property type="entry name" value="Cpn60/GroEL/TCP-1"/>
</dbReference>
<dbReference type="InterPro" id="IPR027484">
    <property type="entry name" value="PInositol-4-P-5-kinase_N"/>
</dbReference>
<keyword evidence="4 8" id="KW-0418">Kinase</keyword>
<organism evidence="11 12">
    <name type="scientific">Rhynchospora tenuis</name>
    <dbReference type="NCBI Taxonomy" id="198213"/>
    <lineage>
        <taxon>Eukaryota</taxon>
        <taxon>Viridiplantae</taxon>
        <taxon>Streptophyta</taxon>
        <taxon>Embryophyta</taxon>
        <taxon>Tracheophyta</taxon>
        <taxon>Spermatophyta</taxon>
        <taxon>Magnoliopsida</taxon>
        <taxon>Liliopsida</taxon>
        <taxon>Poales</taxon>
        <taxon>Cyperaceae</taxon>
        <taxon>Cyperoideae</taxon>
        <taxon>Rhynchosporeae</taxon>
        <taxon>Rhynchospora</taxon>
    </lineage>
</organism>
<comment type="subunit">
    <text evidence="6">Component of the PI(3,5)P2 regulatory complex at least composed of ATG18, SAC/FIG4, FAB1 and VAC14.</text>
</comment>
<dbReference type="InterPro" id="IPR002498">
    <property type="entry name" value="PInositol-4-P-4/5-kinase_core"/>
</dbReference>
<reference evidence="11 12" key="1">
    <citation type="journal article" date="2022" name="Cell">
        <title>Repeat-based holocentromeres influence genome architecture and karyotype evolution.</title>
        <authorList>
            <person name="Hofstatter P.G."/>
            <person name="Thangavel G."/>
            <person name="Lux T."/>
            <person name="Neumann P."/>
            <person name="Vondrak T."/>
            <person name="Novak P."/>
            <person name="Zhang M."/>
            <person name="Costa L."/>
            <person name="Castellani M."/>
            <person name="Scott A."/>
            <person name="Toegelov H."/>
            <person name="Fuchs J."/>
            <person name="Mata-Sucre Y."/>
            <person name="Dias Y."/>
            <person name="Vanzela A.L.L."/>
            <person name="Huettel B."/>
            <person name="Almeida C.C.S."/>
            <person name="Simkova H."/>
            <person name="Souza G."/>
            <person name="Pedrosa-Harand A."/>
            <person name="Macas J."/>
            <person name="Mayer K.F.X."/>
            <person name="Houben A."/>
            <person name="Marques A."/>
        </authorList>
    </citation>
    <scope>NUCLEOTIDE SEQUENCE [LARGE SCALE GENOMIC DNA]</scope>
    <source>
        <strain evidence="11">RhyTen1mFocal</strain>
    </source>
</reference>
<feature type="compositionally biased region" description="Basic and acidic residues" evidence="9">
    <location>
        <begin position="634"/>
        <end position="650"/>
    </location>
</feature>
<evidence type="ECO:0000256" key="5">
    <source>
        <dbReference type="ARBA" id="ARBA00022840"/>
    </source>
</evidence>
<keyword evidence="12" id="KW-1185">Reference proteome</keyword>
<protein>
    <recommendedName>
        <fullName evidence="1">1-phosphatidylinositol-3-phosphate 5-kinase</fullName>
        <ecNumber evidence="1">2.7.1.150</ecNumber>
    </recommendedName>
    <alternativeName>
        <fullName evidence="7">Phosphatidylinositol 3-phosphate 5-kinase type III</fullName>
    </alternativeName>
</protein>
<keyword evidence="2 8" id="KW-0808">Transferase</keyword>
<dbReference type="Gene3D" id="3.30.810.10">
    <property type="entry name" value="2-Layer Sandwich"/>
    <property type="match status" value="1"/>
</dbReference>
<evidence type="ECO:0000256" key="7">
    <source>
        <dbReference type="ARBA" id="ARBA00077223"/>
    </source>
</evidence>
<dbReference type="SUPFAM" id="SSF54849">
    <property type="entry name" value="GroEL-intermediate domain like"/>
    <property type="match status" value="1"/>
</dbReference>
<evidence type="ECO:0000256" key="1">
    <source>
        <dbReference type="ARBA" id="ARBA00012009"/>
    </source>
</evidence>
<evidence type="ECO:0000313" key="11">
    <source>
        <dbReference type="EMBL" id="KAJ3699334.1"/>
    </source>
</evidence>
<dbReference type="Pfam" id="PF01504">
    <property type="entry name" value="PIP5K"/>
    <property type="match status" value="1"/>
</dbReference>
<dbReference type="GO" id="GO:0000285">
    <property type="term" value="F:1-phosphatidylinositol-3-phosphate 5-kinase activity"/>
    <property type="evidence" value="ECO:0007669"/>
    <property type="project" value="UniProtKB-EC"/>
</dbReference>
<dbReference type="PANTHER" id="PTHR45748:SF14">
    <property type="entry name" value="1-PHOSPHATIDYLINOSITOL-3-PHOSPHATE 5-KINASE FAB1C-RELATED"/>
    <property type="match status" value="1"/>
</dbReference>
<proteinExistence type="predicted"/>
<dbReference type="GO" id="GO:0005524">
    <property type="term" value="F:ATP binding"/>
    <property type="evidence" value="ECO:0007669"/>
    <property type="project" value="UniProtKB-UniRule"/>
</dbReference>
<feature type="region of interest" description="Disordered" evidence="9">
    <location>
        <begin position="140"/>
        <end position="217"/>
    </location>
</feature>
<dbReference type="SUPFAM" id="SSF52029">
    <property type="entry name" value="GroEL apical domain-like"/>
    <property type="match status" value="1"/>
</dbReference>
<evidence type="ECO:0000256" key="3">
    <source>
        <dbReference type="ARBA" id="ARBA00022741"/>
    </source>
</evidence>
<feature type="compositionally biased region" description="Polar residues" evidence="9">
    <location>
        <begin position="199"/>
        <end position="217"/>
    </location>
</feature>
<dbReference type="GO" id="GO:0010008">
    <property type="term" value="C:endosome membrane"/>
    <property type="evidence" value="ECO:0007669"/>
    <property type="project" value="TreeGrafter"/>
</dbReference>
<dbReference type="Gene3D" id="3.30.800.10">
    <property type="entry name" value="Phosphatidylinositol Phosphate Kinase II Beta"/>
    <property type="match status" value="1"/>
</dbReference>
<dbReference type="PROSITE" id="PS51455">
    <property type="entry name" value="PIPK"/>
    <property type="match status" value="1"/>
</dbReference>
<dbReference type="InterPro" id="IPR027409">
    <property type="entry name" value="GroEL-like_apical_dom_sf"/>
</dbReference>
<keyword evidence="5 8" id="KW-0067">ATP-binding</keyword>
<dbReference type="Proteomes" id="UP001210211">
    <property type="component" value="Unassembled WGS sequence"/>
</dbReference>
<dbReference type="InterPro" id="IPR027483">
    <property type="entry name" value="PInositol-4-P-4/5-kinase_C_sf"/>
</dbReference>
<evidence type="ECO:0000256" key="8">
    <source>
        <dbReference type="PROSITE-ProRule" id="PRU00781"/>
    </source>
</evidence>
<gene>
    <name evidence="11" type="ORF">LUZ61_003039</name>
</gene>
<feature type="region of interest" description="Disordered" evidence="9">
    <location>
        <begin position="603"/>
        <end position="650"/>
    </location>
</feature>
<feature type="compositionally biased region" description="Acidic residues" evidence="9">
    <location>
        <begin position="252"/>
        <end position="270"/>
    </location>
</feature>
<dbReference type="CDD" id="cd03334">
    <property type="entry name" value="Fab1_TCP"/>
    <property type="match status" value="1"/>
</dbReference>
<sequence>MGVEETSIDKVPQKVRSWINCLPENLSRSLMEGTDDDCSRCHSCGDLDSESCVPSRCGSADCCGLGSNGFGKERGEKNSSLLSLERMDESTGPVQLGSDRAKIEQLANELQFSRRTLHYSYSSPRSMDCDDDEFSSFLTPSSSFSVANTSDSESTTLTELPSFKSSIISSPRNSPRRSPELGGEATPTSRPRNGPFDSYSPNYARQRSYPGSLQDLSNSQISLNDDEISRPITPPVNLEGNSLIWHPPPPADEGDDTENGFYELDEDEDSNSGFLGDSGSDEDGFGLGEEGNSNLTQKEVLRGALHGHFRALVAQLLEGQGVGIEKESFRDDWLEILASLAWQAANFVKPDTQRGGSMDPASYVKVKCIASGTPSDSTFVKGVVCSKNVKHKRMVSQHRNPRLFLLGGALEYQKTPNKLASLDTVLEQEKEHLKRIVEAIEARRPNVLLVEKSASLYAQEILSKDISLVLNVKHKLLDRIASCTGSRIASSTETLSSARLGHCRTFRTEKVTTESLAEGTLVGKKAAKTLMFFDGCPKRLGCTILLRGESLEELKKVKHAVQFAVFAAYHLSLETSFLADEGASLPKLLTPFETTGDKYLTNGSLNGDLPIQNPDQKEFDSSPRSQTDQDESREESSLEEKSDNEQKRVYLSEDHREMTTDIFSADENQQSILVSLSSTYAVKGSGTVCEQSQLFRIKFYGGLDKPLGRYLREDLFGQAPYCSSCNEPTENHVKCYTHQQGTLTISVKRLSSDVKLPGERDGKIWMWHRCLRCPSVEVVPPATPRVVMSNAAWGLSFGKFLELSFSNHTTANRVAGCGHSLQRDCLRFYGFGSMVAVFRYSPVDILSVKVPPSVMDFSNRVPLEWVREQMAEISSRANCLYIEISHVLNKIERSVPDSQNEAWKESILKEISDLREVVRSEKDKYDVSLRLVTSESVNLYQPLLDVLELNRLRRGLLDDAYRWDRCLTVINHLAKQNSDANQSETSSRRQEENISPHVLECNTNNIVDMDLSIEYPEGYIGPAGLSLISGQCIRQEDSIAVGSNSDTSAESMASSTSSLSERIDMAWTGSTDQTPANSLGSFKLMDNPVLRKAMAPARVYSDLSLNTANISRDQFASIRRAYSQKTPKADDTSNMALMQPTMHMLQASCSVMGEGARVAMLTHANTDVVITIHDDELTSIIASAMTSQEYYTFISSMSDHDNTGTLTEETHFRVSFDDDASSPADKGRYSVTCYFAKQFDVLRKTCCPSEMDFIRSISRCKKWSAYGGKSNAYFAKTLDERFIVKQVTRTELDSFEDFAAEYFKYLTDSLKTGSPTCLAKVVGLYQVVAKNLKGGREMKMDFMVMENLFFGRNVSRIYDLKGSLRSRYNHDTSGNNKVLLDLNLLENLHTKPIFLGFKAKRRLERSVWNDTSFLASVDVMDYSLLVGIDEEKKELVIGIIDYLRQYTWDKQLETWVKTTGLLGGPKNTLPTVISPSQYKKRFRKAMSKYFLTLPDQWSS</sequence>
<dbReference type="SMART" id="SM00330">
    <property type="entry name" value="PIPKc"/>
    <property type="match status" value="1"/>
</dbReference>
<evidence type="ECO:0000256" key="4">
    <source>
        <dbReference type="ARBA" id="ARBA00022777"/>
    </source>
</evidence>
<dbReference type="FunFam" id="3.30.810.10:FF:000001">
    <property type="entry name" value="1-phosphatidylinositol 3-phosphate 5-kinase FAB1"/>
    <property type="match status" value="1"/>
</dbReference>
<evidence type="ECO:0000313" key="12">
    <source>
        <dbReference type="Proteomes" id="UP001210211"/>
    </source>
</evidence>
<dbReference type="FunFam" id="3.30.800.10:FF:000007">
    <property type="entry name" value="Putative 1-phosphatidylinositol-4-phosphate 5-kinase/ zinc ion binding family"/>
    <property type="match status" value="1"/>
</dbReference>
<dbReference type="Gene3D" id="3.50.7.10">
    <property type="entry name" value="GroEL"/>
    <property type="match status" value="1"/>
</dbReference>
<feature type="domain" description="PIPK" evidence="10">
    <location>
        <begin position="1169"/>
        <end position="1490"/>
    </location>
</feature>
<dbReference type="InterPro" id="IPR027410">
    <property type="entry name" value="TCP-1-like_intermed_sf"/>
</dbReference>
<keyword evidence="3 8" id="KW-0547">Nucleotide-binding</keyword>
<name>A0AAD5ZK07_9POAL</name>
<evidence type="ECO:0000259" key="10">
    <source>
        <dbReference type="PROSITE" id="PS51455"/>
    </source>
</evidence>
<feature type="compositionally biased region" description="Low complexity" evidence="9">
    <location>
        <begin position="140"/>
        <end position="173"/>
    </location>
</feature>
<feature type="region of interest" description="Disordered" evidence="9">
    <location>
        <begin position="248"/>
        <end position="292"/>
    </location>
</feature>
<dbReference type="Pfam" id="PF00118">
    <property type="entry name" value="Cpn60_TCP1"/>
    <property type="match status" value="1"/>
</dbReference>
<evidence type="ECO:0000256" key="6">
    <source>
        <dbReference type="ARBA" id="ARBA00023464"/>
    </source>
</evidence>
<dbReference type="CDD" id="cd17300">
    <property type="entry name" value="PIPKc_PIKfyve"/>
    <property type="match status" value="1"/>
</dbReference>
<evidence type="ECO:0000256" key="9">
    <source>
        <dbReference type="SAM" id="MobiDB-lite"/>
    </source>
</evidence>